<feature type="transmembrane region" description="Helical" evidence="1">
    <location>
        <begin position="57"/>
        <end position="83"/>
    </location>
</feature>
<dbReference type="AlphaFoldDB" id="A0A1C5IHF0"/>
<dbReference type="EMBL" id="LT607750">
    <property type="protein sequence ID" value="SCG57489.1"/>
    <property type="molecule type" value="Genomic_DNA"/>
</dbReference>
<evidence type="ECO:0000313" key="3">
    <source>
        <dbReference type="Proteomes" id="UP000198217"/>
    </source>
</evidence>
<dbReference type="Proteomes" id="UP000198217">
    <property type="component" value="Chromosome I"/>
</dbReference>
<organism evidence="2 3">
    <name type="scientific">Micromonospora echinaurantiaca</name>
    <dbReference type="NCBI Taxonomy" id="47857"/>
    <lineage>
        <taxon>Bacteria</taxon>
        <taxon>Bacillati</taxon>
        <taxon>Actinomycetota</taxon>
        <taxon>Actinomycetes</taxon>
        <taxon>Micromonosporales</taxon>
        <taxon>Micromonosporaceae</taxon>
        <taxon>Micromonospora</taxon>
    </lineage>
</organism>
<keyword evidence="3" id="KW-1185">Reference proteome</keyword>
<protein>
    <recommendedName>
        <fullName evidence="4">DUF4367 domain-containing protein</fullName>
    </recommendedName>
</protein>
<dbReference type="RefSeq" id="WP_088994593.1">
    <property type="nucleotide sequence ID" value="NZ_LT607750.1"/>
</dbReference>
<keyword evidence="1" id="KW-0472">Membrane</keyword>
<evidence type="ECO:0008006" key="4">
    <source>
        <dbReference type="Google" id="ProtNLM"/>
    </source>
</evidence>
<sequence length="346" mass="36022">MDEIKLLETHGPNGPGLSEEALSAARTSLLTEVSAASTAAPYLLARLRSARLRRGQILARVAIGGAGLAVVAAGAVVVVPTVWQSPARPPVTADGVNGTGPGSQGGIKLVAVTAPEFPYALPRLGKASFTADPSGSIMAVYPGANGSDVVLTTGAARADQQIRGQRDISIDGRPGRIVSIPDASGAVASVQVTWQREPGRWVTIVGNGRHASEKAVLQLAGQVVDRPQPIGFKVTIGLVPDGWELGGFKDDGSMISYHAPAAQGLDLHVQWTPKPDTSPDSDVEGFQTAQTVTINERPAKLVAAVQFWRLTAILPDGSGFTLMTPRSFSADQVIAIARSVQLNPSR</sequence>
<evidence type="ECO:0000313" key="2">
    <source>
        <dbReference type="EMBL" id="SCG57489.1"/>
    </source>
</evidence>
<name>A0A1C5IHF0_9ACTN</name>
<evidence type="ECO:0000256" key="1">
    <source>
        <dbReference type="SAM" id="Phobius"/>
    </source>
</evidence>
<proteinExistence type="predicted"/>
<reference evidence="2 3" key="1">
    <citation type="submission" date="2016-06" db="EMBL/GenBank/DDBJ databases">
        <authorList>
            <person name="Kjaerup R.B."/>
            <person name="Dalgaard T.S."/>
            <person name="Juul-Madsen H.R."/>
        </authorList>
    </citation>
    <scope>NUCLEOTIDE SEQUENCE [LARGE SCALE GENOMIC DNA]</scope>
    <source>
        <strain evidence="2 3">DSM 43904</strain>
    </source>
</reference>
<accession>A0A1C5IHF0</accession>
<gene>
    <name evidence="2" type="ORF">GA0070609_3320</name>
</gene>
<keyword evidence="1" id="KW-1133">Transmembrane helix</keyword>
<keyword evidence="1" id="KW-0812">Transmembrane</keyword>